<accession>A0A109QIM0</accession>
<name>A0A109QIM0_9CAUD</name>
<organism evidence="1 2">
    <name type="scientific">Mycobacterium phage Weiss13</name>
    <dbReference type="NCBI Taxonomy" id="1784843"/>
    <lineage>
        <taxon>Viruses</taxon>
        <taxon>Duplodnaviria</taxon>
        <taxon>Heunggongvirae</taxon>
        <taxon>Uroviricota</taxon>
        <taxon>Caudoviricetes</taxon>
        <taxon>Papyrusvirus</taxon>
        <taxon>Papyrusvirus send513</taxon>
    </lineage>
</organism>
<dbReference type="EMBL" id="KT591076">
    <property type="protein sequence ID" value="AMB17265.1"/>
    <property type="molecule type" value="Genomic_DNA"/>
</dbReference>
<sequence>MADILLAHGESTSGTKHTLEIDPIYGSHDSIDWLKWTIMGPNGKRHASVKLTLADAEGIANHLLDIVEEARRNA</sequence>
<protein>
    <submittedName>
        <fullName evidence="1">Uncharacterized protein</fullName>
    </submittedName>
</protein>
<gene>
    <name evidence="1" type="ORF">SEA_WEISS13_51</name>
</gene>
<reference evidence="1 2" key="1">
    <citation type="submission" date="2015-08" db="EMBL/GenBank/DDBJ databases">
        <authorList>
            <person name="Adams C.A."/>
            <person name="Ardeshna N.S."/>
            <person name="Badithe A.V."/>
            <person name="Badrani J.H."/>
            <person name="Birkholz E.A."/>
            <person name="Butler M."/>
            <person name="Chu A."/>
            <person name="Farmer C.N."/>
            <person name="Frischer G.M."/>
            <person name="Hsieh L.Y."/>
            <person name="Jackson K.B."/>
            <person name="Kagy D.N."/>
            <person name="Kendall J.C."/>
            <person name="Lin C.Y."/>
            <person name="Morgan M.N."/>
            <person name="Nachnani R."/>
            <person name="Nadeau S.M."/>
            <person name="Parikh M."/>
            <person name="Perez M.V."/>
            <person name="Peters C.E."/>
            <person name="Pogliano J."/>
            <person name="Popescu N.I."/>
            <person name="Shiao R."/>
            <person name="Song C.L."/>
            <person name="Ting J.M."/>
            <person name="Udani D.R."/>
            <person name="Waller L.B."/>
            <person name="Wang A.Y."/>
            <person name="Wu C.E."/>
            <person name="Yang A.B."/>
            <person name="Yao J."/>
            <person name="Zhang B.H."/>
            <person name="Anders K.R."/>
            <person name="Bradley K.W."/>
            <person name="Asai D.J."/>
            <person name="Bowman C.A."/>
            <person name="Russell D.A."/>
            <person name="Pope W.H."/>
            <person name="Jacobs-Sera D."/>
            <person name="Hendrix R.W."/>
            <person name="Hatfull G.F."/>
        </authorList>
    </citation>
    <scope>NUCLEOTIDE SEQUENCE [LARGE SCALE GENOMIC DNA]</scope>
</reference>
<evidence type="ECO:0000313" key="1">
    <source>
        <dbReference type="EMBL" id="AMB17265.1"/>
    </source>
</evidence>
<proteinExistence type="predicted"/>
<evidence type="ECO:0000313" key="2">
    <source>
        <dbReference type="Proteomes" id="UP000224265"/>
    </source>
</evidence>
<dbReference type="Proteomes" id="UP000224265">
    <property type="component" value="Segment"/>
</dbReference>